<dbReference type="GO" id="GO:0034480">
    <property type="term" value="F:phosphatidylcholine phospholipase C activity"/>
    <property type="evidence" value="ECO:0007669"/>
    <property type="project" value="UniProtKB-EC"/>
</dbReference>
<dbReference type="EMBL" id="AGUF01000054">
    <property type="protein sequence ID" value="EHK65375.1"/>
    <property type="molecule type" value="Genomic_DNA"/>
</dbReference>
<dbReference type="Proteomes" id="UP000003113">
    <property type="component" value="Unassembled WGS sequence"/>
</dbReference>
<keyword evidence="6" id="KW-1185">Reference proteome</keyword>
<evidence type="ECO:0000259" key="4">
    <source>
        <dbReference type="Pfam" id="PF05506"/>
    </source>
</evidence>
<feature type="domain" description="Bacterial phospholipase C C-terminal" evidence="4">
    <location>
        <begin position="657"/>
        <end position="735"/>
    </location>
</feature>
<evidence type="ECO:0000256" key="1">
    <source>
        <dbReference type="ARBA" id="ARBA00009717"/>
    </source>
</evidence>
<protein>
    <recommendedName>
        <fullName evidence="2">phospholipase C</fullName>
        <ecNumber evidence="2">3.1.4.3</ecNumber>
    </recommendedName>
</protein>
<evidence type="ECO:0000313" key="5">
    <source>
        <dbReference type="EMBL" id="EHK65375.1"/>
    </source>
</evidence>
<dbReference type="Pfam" id="PF04185">
    <property type="entry name" value="Phosphoesterase"/>
    <property type="match status" value="1"/>
</dbReference>
<dbReference type="PATRIC" id="fig|477184.5.peg.3112"/>
<dbReference type="OrthoDB" id="980947at2"/>
<accession>H0F8R1</accession>
<dbReference type="eggNOG" id="COG3511">
    <property type="taxonomic scope" value="Bacteria"/>
</dbReference>
<dbReference type="STRING" id="477184.KYC_15797"/>
<evidence type="ECO:0000256" key="3">
    <source>
        <dbReference type="ARBA" id="ARBA00022801"/>
    </source>
</evidence>
<dbReference type="RefSeq" id="WP_008163968.1">
    <property type="nucleotide sequence ID" value="NZ_AGUF01000054.1"/>
</dbReference>
<dbReference type="PANTHER" id="PTHR31956">
    <property type="entry name" value="NON-SPECIFIC PHOSPHOLIPASE C4-RELATED"/>
    <property type="match status" value="1"/>
</dbReference>
<dbReference type="NCBIfam" id="TIGR03396">
    <property type="entry name" value="PC_PLC"/>
    <property type="match status" value="1"/>
</dbReference>
<feature type="domain" description="Bacterial phospholipase C C-terminal" evidence="4">
    <location>
        <begin position="567"/>
        <end position="649"/>
    </location>
</feature>
<reference evidence="5 6" key="1">
    <citation type="journal article" date="2012" name="J. Bacteriol.">
        <title>Genome sequence of the highly efficient arsenite-oxidizing bacterium Achromobacter arsenitoxydans SY8.</title>
        <authorList>
            <person name="Li X."/>
            <person name="Hu Y."/>
            <person name="Gong J."/>
            <person name="Lin Y."/>
            <person name="Johnstone L."/>
            <person name="Rensing C."/>
            <person name="Wang G."/>
        </authorList>
    </citation>
    <scope>NUCLEOTIDE SEQUENCE [LARGE SCALE GENOMIC DNA]</scope>
    <source>
        <strain evidence="5 6">SY8</strain>
    </source>
</reference>
<evidence type="ECO:0000256" key="2">
    <source>
        <dbReference type="ARBA" id="ARBA00012018"/>
    </source>
</evidence>
<keyword evidence="3" id="KW-0378">Hydrolase</keyword>
<dbReference type="EC" id="3.1.4.3" evidence="2"/>
<dbReference type="InterPro" id="IPR008475">
    <property type="entry name" value="PLipase_C_C"/>
</dbReference>
<dbReference type="AlphaFoldDB" id="H0F8R1"/>
<comment type="similarity">
    <text evidence="1">Belongs to the bacterial phospholipase C family.</text>
</comment>
<sequence length="752" mass="82382">MTKSSPPNSADVSPELPGRRHFFRASAKTAGALSAMALLPASIQRALAIPAAVESGTIKDVKHVVILMQENRSFDHYFGTMRGVRGFGDRFPIPLANGKPVYFQPNPTVGGPDIQPFRRDSRIANALIGSGTPHNFPDQQAAWNQGKMDRWIQFKNQATMGFYMREDIPFQFALADAFTICDGYHCSILTGTDPNRIVFWSGSNFNPELRKAGINCTDTDSEPVNSRCWPSPSVWAAGREQQLDGSGQIDPLTGNYNYKYKNSAFKWDTLPDLLERAGVSWHIYQNMNNNWTGAMHGCLAFESFRNAQPGSQIYEHGLTGGPEKADGAVNFLAQLKQDVANGTLPQVSWVLPTQDLAEHPGSKEGVAGAADFISDVLDALTSNPEVWSKTALFVTFDENDGFFDHLPMPAVPSYDASGVLMGKSTVPLDGLYFDATSGNYLKAEDTTSGKIRPWGLSSRVPMYVVSPWSKGGWVNSQVFDHTSVGRFLEQRFGIAVDAISPWHRAVCGDLTSCFDFVSPNDTSVPKLPDTSNYPAINAAQRLLPTAPVTQAPATPQPLFQEVGTRLSRALPYELHTSARIGQDGAVQLLFSNTGSAGAVFHVYDKRNLDLIPRRYTVEAGKTLSDVWNGGDYDLWVYSSNGFVRTFSGNTQRGMALEVQVCYELAANNLYVKLTNRGTATVQAALQANAYRTDGPWTLAVEPGTVAEHHWSIGDSGNWYDFTVAAEGFERRFAGRMENGRDGVSDPAMAHHL</sequence>
<gene>
    <name evidence="5" type="ORF">KYC_15797</name>
</gene>
<name>H0F8R1_9BURK</name>
<proteinExistence type="inferred from homology"/>
<dbReference type="GO" id="GO:0016042">
    <property type="term" value="P:lipid catabolic process"/>
    <property type="evidence" value="ECO:0007669"/>
    <property type="project" value="InterPro"/>
</dbReference>
<dbReference type="PROSITE" id="PS51318">
    <property type="entry name" value="TAT"/>
    <property type="match status" value="1"/>
</dbReference>
<dbReference type="Gene3D" id="3.40.720.10">
    <property type="entry name" value="Alkaline Phosphatase, subunit A"/>
    <property type="match status" value="2"/>
</dbReference>
<dbReference type="PANTHER" id="PTHR31956:SF36">
    <property type="entry name" value="NON-HEMOLYTIC PHOSPHOLIPASE C"/>
    <property type="match status" value="1"/>
</dbReference>
<organism evidence="5 6">
    <name type="scientific">Achromobacter arsenitoxydans SY8</name>
    <dbReference type="NCBI Taxonomy" id="477184"/>
    <lineage>
        <taxon>Bacteria</taxon>
        <taxon>Pseudomonadati</taxon>
        <taxon>Pseudomonadota</taxon>
        <taxon>Betaproteobacteria</taxon>
        <taxon>Burkholderiales</taxon>
        <taxon>Alcaligenaceae</taxon>
        <taxon>Achromobacter</taxon>
    </lineage>
</organism>
<evidence type="ECO:0000313" key="6">
    <source>
        <dbReference type="Proteomes" id="UP000003113"/>
    </source>
</evidence>
<dbReference type="InterPro" id="IPR007312">
    <property type="entry name" value="Phosphoesterase"/>
</dbReference>
<dbReference type="InterPro" id="IPR006311">
    <property type="entry name" value="TAT_signal"/>
</dbReference>
<dbReference type="Pfam" id="PF05506">
    <property type="entry name" value="PLipase_C_C"/>
    <property type="match status" value="2"/>
</dbReference>
<comment type="caution">
    <text evidence="5">The sequence shown here is derived from an EMBL/GenBank/DDBJ whole genome shotgun (WGS) entry which is preliminary data.</text>
</comment>
<dbReference type="InterPro" id="IPR017850">
    <property type="entry name" value="Alkaline_phosphatase_core_sf"/>
</dbReference>
<dbReference type="InterPro" id="IPR017767">
    <property type="entry name" value="PC-PLC"/>
</dbReference>